<dbReference type="EMBL" id="VCIZ01000002">
    <property type="protein sequence ID" value="TSP14047.1"/>
    <property type="molecule type" value="Genomic_DNA"/>
</dbReference>
<dbReference type="RefSeq" id="WP_144196744.1">
    <property type="nucleotide sequence ID" value="NZ_VCIZ01000002.1"/>
</dbReference>
<keyword evidence="2" id="KW-1185">Reference proteome</keyword>
<gene>
    <name evidence="1" type="ORF">FGG12_06140</name>
</gene>
<protein>
    <submittedName>
        <fullName evidence="1">Uncharacterized protein</fullName>
    </submittedName>
</protein>
<evidence type="ECO:0000313" key="2">
    <source>
        <dbReference type="Proteomes" id="UP000318943"/>
    </source>
</evidence>
<name>A0ABY3ESX4_9BURK</name>
<evidence type="ECO:0000313" key="1">
    <source>
        <dbReference type="EMBL" id="TSP14047.1"/>
    </source>
</evidence>
<proteinExistence type="predicted"/>
<comment type="caution">
    <text evidence="1">The sequence shown here is derived from an EMBL/GenBank/DDBJ whole genome shotgun (WGS) entry which is preliminary data.</text>
</comment>
<accession>A0ABY3ESX4</accession>
<organism evidence="1 2">
    <name type="scientific">Cupriavidus campinensis</name>
    <dbReference type="NCBI Taxonomy" id="151783"/>
    <lineage>
        <taxon>Bacteria</taxon>
        <taxon>Pseudomonadati</taxon>
        <taxon>Pseudomonadota</taxon>
        <taxon>Betaproteobacteria</taxon>
        <taxon>Burkholderiales</taxon>
        <taxon>Burkholderiaceae</taxon>
        <taxon>Cupriavidus</taxon>
    </lineage>
</organism>
<reference evidence="1 2" key="1">
    <citation type="submission" date="2019-05" db="EMBL/GenBank/DDBJ databases">
        <title>Whole genome sequence analysis of Cupriavidus campinensis S14E4C strain.</title>
        <authorList>
            <person name="Abbaszade G."/>
            <person name="Szabo A."/>
            <person name="Toumi M."/>
            <person name="Toth E."/>
        </authorList>
    </citation>
    <scope>NUCLEOTIDE SEQUENCE [LARGE SCALE GENOMIC DNA]</scope>
    <source>
        <strain evidence="1 2">S14E4C</strain>
    </source>
</reference>
<sequence length="71" mass="8082">MSECDEVAEAMLPRFMRWVRACAENRSMDAARIFVRSQMPDESSAIVGNVAWTLHRMAKPSINEQDATNDH</sequence>
<dbReference type="Proteomes" id="UP000318943">
    <property type="component" value="Unassembled WGS sequence"/>
</dbReference>